<dbReference type="PIRSF" id="PIRSF024492">
    <property type="entry name" value="UCP024492"/>
    <property type="match status" value="1"/>
</dbReference>
<dbReference type="InterPro" id="IPR014519">
    <property type="entry name" value="UCP024492"/>
</dbReference>
<dbReference type="EMBL" id="CP019964">
    <property type="protein sequence ID" value="ASI13897.1"/>
    <property type="molecule type" value="Genomic_DNA"/>
</dbReference>
<protein>
    <submittedName>
        <fullName evidence="1">DUF488 family protein</fullName>
    </submittedName>
</protein>
<dbReference type="GeneID" id="33314147"/>
<gene>
    <name evidence="1" type="ORF">Mia14_0593</name>
</gene>
<name>A0A218NN54_9ARCH</name>
<dbReference type="InterPro" id="IPR007438">
    <property type="entry name" value="DUF488"/>
</dbReference>
<evidence type="ECO:0000313" key="1">
    <source>
        <dbReference type="EMBL" id="ASI13897.1"/>
    </source>
</evidence>
<accession>A0A218NN54</accession>
<dbReference type="RefSeq" id="WP_157891442.1">
    <property type="nucleotide sequence ID" value="NZ_CP019964.1"/>
</dbReference>
<reference evidence="1 2" key="1">
    <citation type="journal article" date="2017" name="Nat. Commun.">
        <title>'ARMAN' archaea depend on association with euryarchaeal host in culture and in situ.</title>
        <authorList>
            <person name="Golyshina O."/>
            <person name="Toshchakov S."/>
            <person name="Makarova K."/>
            <person name="Gavrilov S."/>
            <person name="Korzhenkov A."/>
            <person name="La Cono V."/>
            <person name="Arcadi E."/>
            <person name="Nechitaylo T."/>
            <person name="Ferrer M."/>
            <person name="Kublanov I."/>
            <person name="Wolf Y."/>
            <person name="Yakimov M."/>
            <person name="Golyshin P."/>
            <person name="Slesarev A."/>
            <person name="Kozyavkin S."/>
        </authorList>
    </citation>
    <scope>NUCLEOTIDE SEQUENCE [LARGE SCALE GENOMIC DNA]</scope>
    <source>
        <strain evidence="1 2">Mia14</strain>
    </source>
</reference>
<evidence type="ECO:0000313" key="2">
    <source>
        <dbReference type="Proteomes" id="UP000197679"/>
    </source>
</evidence>
<proteinExistence type="predicted"/>
<dbReference type="AlphaFoldDB" id="A0A218NN54"/>
<keyword evidence="2" id="KW-1185">Reference proteome</keyword>
<organism evidence="1 2">
    <name type="scientific">Candidatus Mancarchaeum acidiphilum</name>
    <dbReference type="NCBI Taxonomy" id="1920749"/>
    <lineage>
        <taxon>Archaea</taxon>
        <taxon>Candidatus Micrarchaeota</taxon>
        <taxon>Candidatus Mancarchaeum</taxon>
    </lineage>
</organism>
<dbReference type="PANTHER" id="PTHR39337:SF1">
    <property type="entry name" value="BLR5642 PROTEIN"/>
    <property type="match status" value="1"/>
</dbReference>
<dbReference type="Pfam" id="PF04343">
    <property type="entry name" value="DUF488"/>
    <property type="match status" value="1"/>
</dbReference>
<dbReference type="PANTHER" id="PTHR39337">
    <property type="entry name" value="BLR5642 PROTEIN"/>
    <property type="match status" value="1"/>
</dbReference>
<dbReference type="KEGG" id="marh:Mia14_0593"/>
<dbReference type="OrthoDB" id="15220at2157"/>
<dbReference type="Proteomes" id="UP000197679">
    <property type="component" value="Chromosome"/>
</dbReference>
<sequence>MEKTDSDKNAAKSKHSIYTFGILGSKADKLLSIIKRYNIKEVVDVRFNPETSDNSELEKDNLAGILENSKVKYTHSVDLSSKYKNAKSLMMNSGWKNHMFKTYADYMQTPDFVNGLNKLIVKLKDHNLLIICNEKLPTECHRYLIADALFIRHKVVYHLLDEYTPKKHILTKFAKVSGLRIFYPVYKTNKVTKRSRVNAKKRKQERKQR</sequence>